<organism evidence="1 2">
    <name type="scientific">Bosea lathyri</name>
    <dbReference type="NCBI Taxonomy" id="1036778"/>
    <lineage>
        <taxon>Bacteria</taxon>
        <taxon>Pseudomonadati</taxon>
        <taxon>Pseudomonadota</taxon>
        <taxon>Alphaproteobacteria</taxon>
        <taxon>Hyphomicrobiales</taxon>
        <taxon>Boseaceae</taxon>
        <taxon>Bosea</taxon>
    </lineage>
</organism>
<evidence type="ECO:0000313" key="1">
    <source>
        <dbReference type="EMBL" id="SEG09905.1"/>
    </source>
</evidence>
<accession>A0A1H5XEK7</accession>
<dbReference type="OrthoDB" id="8163724at2"/>
<protein>
    <submittedName>
        <fullName evidence="1">Uncharacterized protein</fullName>
    </submittedName>
</protein>
<dbReference type="RefSeq" id="WP_103872058.1">
    <property type="nucleotide sequence ID" value="NZ_FNUY01000003.1"/>
</dbReference>
<sequence>MCERELADPELLRMAHVIYVEMSRQLGGEARAMIDADHNLREVVFEGSIDLLKVAAALSKRCCVHPSDVETIAEVATADMPIPRMTPA</sequence>
<name>A0A1H5XEK7_9HYPH</name>
<evidence type="ECO:0000313" key="2">
    <source>
        <dbReference type="Proteomes" id="UP000236743"/>
    </source>
</evidence>
<keyword evidence="2" id="KW-1185">Reference proteome</keyword>
<proteinExistence type="predicted"/>
<gene>
    <name evidence="1" type="ORF">SAMN04488115_103204</name>
</gene>
<dbReference type="EMBL" id="FNUY01000003">
    <property type="protein sequence ID" value="SEG09905.1"/>
    <property type="molecule type" value="Genomic_DNA"/>
</dbReference>
<dbReference type="AlphaFoldDB" id="A0A1H5XEK7"/>
<dbReference type="Proteomes" id="UP000236743">
    <property type="component" value="Unassembled WGS sequence"/>
</dbReference>
<reference evidence="1 2" key="1">
    <citation type="submission" date="2016-10" db="EMBL/GenBank/DDBJ databases">
        <authorList>
            <person name="de Groot N.N."/>
        </authorList>
    </citation>
    <scope>NUCLEOTIDE SEQUENCE [LARGE SCALE GENOMIC DNA]</scope>
    <source>
        <strain evidence="1 2">DSM 26656</strain>
    </source>
</reference>